<dbReference type="InterPro" id="IPR058031">
    <property type="entry name" value="AAA_lid_NorR"/>
</dbReference>
<evidence type="ECO:0000259" key="7">
    <source>
        <dbReference type="PROSITE" id="PS50112"/>
    </source>
</evidence>
<keyword evidence="9" id="KW-1185">Reference proteome</keyword>
<evidence type="ECO:0000256" key="5">
    <source>
        <dbReference type="ARBA" id="ARBA00023163"/>
    </source>
</evidence>
<dbReference type="InterPro" id="IPR009057">
    <property type="entry name" value="Homeodomain-like_sf"/>
</dbReference>
<dbReference type="GO" id="GO:0006355">
    <property type="term" value="P:regulation of DNA-templated transcription"/>
    <property type="evidence" value="ECO:0007669"/>
    <property type="project" value="InterPro"/>
</dbReference>
<dbReference type="EMBL" id="FQUW01000009">
    <property type="protein sequence ID" value="SHE78196.1"/>
    <property type="molecule type" value="Genomic_DNA"/>
</dbReference>
<dbReference type="Gene3D" id="3.30.450.20">
    <property type="entry name" value="PAS domain"/>
    <property type="match status" value="1"/>
</dbReference>
<evidence type="ECO:0000256" key="3">
    <source>
        <dbReference type="ARBA" id="ARBA00023015"/>
    </source>
</evidence>
<keyword evidence="2" id="KW-0067">ATP-binding</keyword>
<dbReference type="FunFam" id="3.40.50.300:FF:000006">
    <property type="entry name" value="DNA-binding transcriptional regulator NtrC"/>
    <property type="match status" value="1"/>
</dbReference>
<dbReference type="InterPro" id="IPR025662">
    <property type="entry name" value="Sigma_54_int_dom_ATP-bd_1"/>
</dbReference>
<reference evidence="9" key="1">
    <citation type="submission" date="2016-11" db="EMBL/GenBank/DDBJ databases">
        <authorList>
            <person name="Varghese N."/>
            <person name="Submissions S."/>
        </authorList>
    </citation>
    <scope>NUCLEOTIDE SEQUENCE [LARGE SCALE GENOMIC DNA]</scope>
    <source>
        <strain evidence="9">DSM 11792</strain>
    </source>
</reference>
<dbReference type="AlphaFoldDB" id="A0A1M4WAE2"/>
<evidence type="ECO:0000259" key="6">
    <source>
        <dbReference type="PROSITE" id="PS50045"/>
    </source>
</evidence>
<dbReference type="PROSITE" id="PS00688">
    <property type="entry name" value="SIGMA54_INTERACT_3"/>
    <property type="match status" value="1"/>
</dbReference>
<dbReference type="GO" id="GO:0005524">
    <property type="term" value="F:ATP binding"/>
    <property type="evidence" value="ECO:0007669"/>
    <property type="project" value="UniProtKB-KW"/>
</dbReference>
<dbReference type="PANTHER" id="PTHR32071:SF57">
    <property type="entry name" value="C4-DICARBOXYLATE TRANSPORT TRANSCRIPTIONAL REGULATORY PROTEIN DCTD"/>
    <property type="match status" value="1"/>
</dbReference>
<evidence type="ECO:0000256" key="1">
    <source>
        <dbReference type="ARBA" id="ARBA00022741"/>
    </source>
</evidence>
<dbReference type="InterPro" id="IPR000014">
    <property type="entry name" value="PAS"/>
</dbReference>
<dbReference type="InterPro" id="IPR027417">
    <property type="entry name" value="P-loop_NTPase"/>
</dbReference>
<dbReference type="PROSITE" id="PS50112">
    <property type="entry name" value="PAS"/>
    <property type="match status" value="1"/>
</dbReference>
<dbReference type="NCBIfam" id="TIGR00229">
    <property type="entry name" value="sensory_box"/>
    <property type="match status" value="1"/>
</dbReference>
<dbReference type="InterPro" id="IPR025943">
    <property type="entry name" value="Sigma_54_int_dom_ATP-bd_2"/>
</dbReference>
<keyword evidence="4" id="KW-0238">DNA-binding</keyword>
<dbReference type="InterPro" id="IPR002078">
    <property type="entry name" value="Sigma_54_int"/>
</dbReference>
<gene>
    <name evidence="8" type="ORF">SAMN02745218_00797</name>
</gene>
<dbReference type="RefSeq" id="WP_073163377.1">
    <property type="nucleotide sequence ID" value="NZ_FQUW01000009.1"/>
</dbReference>
<dbReference type="InterPro" id="IPR002197">
    <property type="entry name" value="HTH_Fis"/>
</dbReference>
<evidence type="ECO:0000313" key="9">
    <source>
        <dbReference type="Proteomes" id="UP000184196"/>
    </source>
</evidence>
<dbReference type="Proteomes" id="UP000184196">
    <property type="component" value="Unassembled WGS sequence"/>
</dbReference>
<feature type="domain" description="Sigma-54 factor interaction" evidence="6">
    <location>
        <begin position="327"/>
        <end position="557"/>
    </location>
</feature>
<feature type="domain" description="PAS" evidence="7">
    <location>
        <begin position="196"/>
        <end position="249"/>
    </location>
</feature>
<dbReference type="CDD" id="cd00130">
    <property type="entry name" value="PAS"/>
    <property type="match status" value="1"/>
</dbReference>
<dbReference type="InterPro" id="IPR003593">
    <property type="entry name" value="AAA+_ATPase"/>
</dbReference>
<dbReference type="Pfam" id="PF00989">
    <property type="entry name" value="PAS"/>
    <property type="match status" value="1"/>
</dbReference>
<keyword evidence="1" id="KW-0547">Nucleotide-binding</keyword>
<dbReference type="CDD" id="cd00009">
    <property type="entry name" value="AAA"/>
    <property type="match status" value="1"/>
</dbReference>
<protein>
    <submittedName>
        <fullName evidence="8">PAS domain S-box-containing protein</fullName>
    </submittedName>
</protein>
<accession>A0A1M4WAE2</accession>
<dbReference type="SUPFAM" id="SSF46689">
    <property type="entry name" value="Homeodomain-like"/>
    <property type="match status" value="1"/>
</dbReference>
<dbReference type="Pfam" id="PF25601">
    <property type="entry name" value="AAA_lid_14"/>
    <property type="match status" value="1"/>
</dbReference>
<dbReference type="InterPro" id="IPR025944">
    <property type="entry name" value="Sigma_54_int_dom_CS"/>
</dbReference>
<dbReference type="Gene3D" id="1.10.10.60">
    <property type="entry name" value="Homeodomain-like"/>
    <property type="match status" value="1"/>
</dbReference>
<proteinExistence type="predicted"/>
<keyword evidence="5" id="KW-0804">Transcription</keyword>
<dbReference type="Gene3D" id="3.40.50.2300">
    <property type="match status" value="1"/>
</dbReference>
<keyword evidence="3" id="KW-0805">Transcription regulation</keyword>
<dbReference type="PANTHER" id="PTHR32071">
    <property type="entry name" value="TRANSCRIPTIONAL REGULATORY PROTEIN"/>
    <property type="match status" value="1"/>
</dbReference>
<evidence type="ECO:0000256" key="4">
    <source>
        <dbReference type="ARBA" id="ARBA00023125"/>
    </source>
</evidence>
<dbReference type="InterPro" id="IPR013767">
    <property type="entry name" value="PAS_fold"/>
</dbReference>
<dbReference type="InterPro" id="IPR010524">
    <property type="entry name" value="Sig_transdc_resp-reg_PrpR_N"/>
</dbReference>
<organism evidence="8 9">
    <name type="scientific">Desulfofundulus australicus DSM 11792</name>
    <dbReference type="NCBI Taxonomy" id="1121425"/>
    <lineage>
        <taxon>Bacteria</taxon>
        <taxon>Bacillati</taxon>
        <taxon>Bacillota</taxon>
        <taxon>Clostridia</taxon>
        <taxon>Eubacteriales</taxon>
        <taxon>Peptococcaceae</taxon>
        <taxon>Desulfofundulus</taxon>
    </lineage>
</organism>
<dbReference type="Gene3D" id="3.40.50.10660">
    <property type="entry name" value="PrpR receptor domain-like"/>
    <property type="match status" value="1"/>
</dbReference>
<dbReference type="PROSITE" id="PS00675">
    <property type="entry name" value="SIGMA54_INTERACT_1"/>
    <property type="match status" value="1"/>
</dbReference>
<dbReference type="SMART" id="SM00382">
    <property type="entry name" value="AAA"/>
    <property type="match status" value="1"/>
</dbReference>
<dbReference type="GO" id="GO:0000156">
    <property type="term" value="F:phosphorelay response regulator activity"/>
    <property type="evidence" value="ECO:0007669"/>
    <property type="project" value="InterPro"/>
</dbReference>
<dbReference type="Pfam" id="PF06506">
    <property type="entry name" value="PrpR_N"/>
    <property type="match status" value="1"/>
</dbReference>
<dbReference type="InterPro" id="IPR035965">
    <property type="entry name" value="PAS-like_dom_sf"/>
</dbReference>
<sequence>MSGVRLGVVSTYPELSKLVRKLAGDMHLDLELREAVLDEGVTHAYQLERNGVDVIISRGATGKKIRKAVSLPVVLIEITPFDVLQALYSARKLGEKIAFLGYGPQDFTASFKTIIEILNLKVECYPYHDIYEMNDQINKILKSDIDVVVSTGLCVYEMAKKSGINAVLVQSGYDAIYSAIMRSLEIVHGIRQDQERSRRFRTVLELTNDGIIILDENRRVSFMNPSAEKLLEIDAGRVIGKKTGELQEFPSLASLLSSFKTSDQKEFFREIGRKQFWVNAIPVSTSEGKSESLIMFQSADRIQVLEQNFRRQLFKKGLVAKHTFNDIIGNSYPLRETISRAKKFAASNATVLICGESGTGKELFAQSIHNASERSKAPFVAINCAALPENLLESELFGYEEGAFTGAKKGGKIGLFEIAHGGTIFLDEIGEMTLPVQARLLRVLQEREIMRLGSDRVIPVDVRIIAATNYELFLAVKEGKFRSDLYHRLEVLNLDIPPLRERKEDIELLANHYIRQYSYEIKKDVPLLSRAALEKLMEYDWPGNVRELQNVIQKYVLLIEPGQSCEELIAKLINEKIRKSYLVPSGGSKDTITLKIGKLEDMERQVIEYLLSTGASIKEISELTGISRTTLWRKLKTLDEVVFR</sequence>
<dbReference type="OrthoDB" id="9803970at2"/>
<dbReference type="Pfam" id="PF00158">
    <property type="entry name" value="Sigma54_activat"/>
    <property type="match status" value="1"/>
</dbReference>
<dbReference type="SUPFAM" id="SSF52540">
    <property type="entry name" value="P-loop containing nucleoside triphosphate hydrolases"/>
    <property type="match status" value="1"/>
</dbReference>
<dbReference type="SUPFAM" id="SSF159800">
    <property type="entry name" value="PrpR receptor domain-like"/>
    <property type="match status" value="1"/>
</dbReference>
<dbReference type="GO" id="GO:0043565">
    <property type="term" value="F:sequence-specific DNA binding"/>
    <property type="evidence" value="ECO:0007669"/>
    <property type="project" value="InterPro"/>
</dbReference>
<dbReference type="PROSITE" id="PS00676">
    <property type="entry name" value="SIGMA54_INTERACT_2"/>
    <property type="match status" value="1"/>
</dbReference>
<dbReference type="SMART" id="SM00091">
    <property type="entry name" value="PAS"/>
    <property type="match status" value="1"/>
</dbReference>
<dbReference type="SUPFAM" id="SSF55785">
    <property type="entry name" value="PYP-like sensor domain (PAS domain)"/>
    <property type="match status" value="1"/>
</dbReference>
<dbReference type="PROSITE" id="PS50045">
    <property type="entry name" value="SIGMA54_INTERACT_4"/>
    <property type="match status" value="1"/>
</dbReference>
<dbReference type="Gene3D" id="1.10.8.60">
    <property type="match status" value="1"/>
</dbReference>
<name>A0A1M4WAE2_9FIRM</name>
<dbReference type="Gene3D" id="3.40.50.300">
    <property type="entry name" value="P-loop containing nucleotide triphosphate hydrolases"/>
    <property type="match status" value="1"/>
</dbReference>
<evidence type="ECO:0000256" key="2">
    <source>
        <dbReference type="ARBA" id="ARBA00022840"/>
    </source>
</evidence>
<dbReference type="Pfam" id="PF02954">
    <property type="entry name" value="HTH_8"/>
    <property type="match status" value="1"/>
</dbReference>
<evidence type="ECO:0000313" key="8">
    <source>
        <dbReference type="EMBL" id="SHE78196.1"/>
    </source>
</evidence>